<dbReference type="FunFam" id="3.40.640.10:FF:000097">
    <property type="entry name" value="Serine hydroxymethyltransferase"/>
    <property type="match status" value="1"/>
</dbReference>
<evidence type="ECO:0000256" key="1">
    <source>
        <dbReference type="ARBA" id="ARBA00001528"/>
    </source>
</evidence>
<feature type="compositionally biased region" description="Basic and acidic residues" evidence="10">
    <location>
        <begin position="12"/>
        <end position="23"/>
    </location>
</feature>
<comment type="cofactor">
    <cofactor evidence="2 9">
        <name>pyridoxal 5'-phosphate</name>
        <dbReference type="ChEBI" id="CHEBI:597326"/>
    </cofactor>
</comment>
<dbReference type="EMBL" id="JAATIS010009265">
    <property type="protein sequence ID" value="KAG2455494.1"/>
    <property type="molecule type" value="Genomic_DNA"/>
</dbReference>
<comment type="pathway">
    <text evidence="4 9">One-carbon metabolism; tetrahydrofolate interconversion.</text>
</comment>
<comment type="function">
    <text evidence="3 9">Interconversion of serine and glycine.</text>
</comment>
<dbReference type="InterPro" id="IPR015421">
    <property type="entry name" value="PyrdxlP-dep_Trfase_major"/>
</dbReference>
<dbReference type="GO" id="GO:0005739">
    <property type="term" value="C:mitochondrion"/>
    <property type="evidence" value="ECO:0007669"/>
    <property type="project" value="TreeGrafter"/>
</dbReference>
<comment type="catalytic activity">
    <reaction evidence="1 9">
        <text>(6R)-5,10-methylene-5,6,7,8-tetrahydrofolate + glycine + H2O = (6S)-5,6,7,8-tetrahydrofolate + L-serine</text>
        <dbReference type="Rhea" id="RHEA:15481"/>
        <dbReference type="ChEBI" id="CHEBI:15377"/>
        <dbReference type="ChEBI" id="CHEBI:15636"/>
        <dbReference type="ChEBI" id="CHEBI:33384"/>
        <dbReference type="ChEBI" id="CHEBI:57305"/>
        <dbReference type="ChEBI" id="CHEBI:57453"/>
        <dbReference type="EC" id="2.1.2.1"/>
    </reaction>
</comment>
<dbReference type="InterPro" id="IPR015422">
    <property type="entry name" value="PyrdxlP-dep_Trfase_small"/>
</dbReference>
<evidence type="ECO:0000256" key="11">
    <source>
        <dbReference type="SAM" id="Phobius"/>
    </source>
</evidence>
<evidence type="ECO:0000256" key="2">
    <source>
        <dbReference type="ARBA" id="ARBA00001933"/>
    </source>
</evidence>
<dbReference type="InterPro" id="IPR049943">
    <property type="entry name" value="Ser_HO-MeTrfase-like"/>
</dbReference>
<dbReference type="Pfam" id="PF00464">
    <property type="entry name" value="SHMT"/>
    <property type="match status" value="1"/>
</dbReference>
<dbReference type="InterPro" id="IPR019798">
    <property type="entry name" value="Ser_HO-MeTrfase_PLP_BS"/>
</dbReference>
<evidence type="ECO:0000256" key="8">
    <source>
        <dbReference type="ARBA" id="ARBA00022898"/>
    </source>
</evidence>
<feature type="region of interest" description="Disordered" evidence="10">
    <location>
        <begin position="1"/>
        <end position="96"/>
    </location>
</feature>
<comment type="caution">
    <text evidence="14">The sequence shown here is derived from an EMBL/GenBank/DDBJ whole genome shotgun (WGS) entry which is preliminary data.</text>
</comment>
<dbReference type="InterPro" id="IPR019380">
    <property type="entry name" value="Casein_kinase_sb_PP28"/>
</dbReference>
<dbReference type="EC" id="2.1.2.1" evidence="9"/>
<evidence type="ECO:0000259" key="13">
    <source>
        <dbReference type="Pfam" id="PF10252"/>
    </source>
</evidence>
<dbReference type="Pfam" id="PF10252">
    <property type="entry name" value="PP28"/>
    <property type="match status" value="1"/>
</dbReference>
<keyword evidence="11" id="KW-1133">Transmembrane helix</keyword>
<keyword evidence="15" id="KW-1185">Reference proteome</keyword>
<evidence type="ECO:0000313" key="14">
    <source>
        <dbReference type="EMBL" id="KAG2455494.1"/>
    </source>
</evidence>
<evidence type="ECO:0000313" key="15">
    <source>
        <dbReference type="Proteomes" id="UP000886611"/>
    </source>
</evidence>
<feature type="domain" description="Serine hydroxymethyltransferase-like" evidence="12">
    <location>
        <begin position="207"/>
        <end position="454"/>
    </location>
</feature>
<comment type="similarity">
    <text evidence="5 9">Belongs to the SHMT family.</text>
</comment>
<evidence type="ECO:0000256" key="10">
    <source>
        <dbReference type="SAM" id="MobiDB-lite"/>
    </source>
</evidence>
<proteinExistence type="inferred from homology"/>
<organism evidence="14 15">
    <name type="scientific">Polypterus senegalus</name>
    <name type="common">Senegal bichir</name>
    <dbReference type="NCBI Taxonomy" id="55291"/>
    <lineage>
        <taxon>Eukaryota</taxon>
        <taxon>Metazoa</taxon>
        <taxon>Chordata</taxon>
        <taxon>Craniata</taxon>
        <taxon>Vertebrata</taxon>
        <taxon>Euteleostomi</taxon>
        <taxon>Actinopterygii</taxon>
        <taxon>Polypteriformes</taxon>
        <taxon>Polypteridae</taxon>
        <taxon>Polypterus</taxon>
    </lineage>
</organism>
<feature type="non-terminal residue" evidence="14">
    <location>
        <position position="787"/>
    </location>
</feature>
<dbReference type="CDD" id="cd00378">
    <property type="entry name" value="SHMT"/>
    <property type="match status" value="1"/>
</dbReference>
<dbReference type="PROSITE" id="PS00096">
    <property type="entry name" value="SHMT"/>
    <property type="match status" value="1"/>
</dbReference>
<evidence type="ECO:0000256" key="9">
    <source>
        <dbReference type="RuleBase" id="RU000585"/>
    </source>
</evidence>
<evidence type="ECO:0000256" key="7">
    <source>
        <dbReference type="ARBA" id="ARBA00022679"/>
    </source>
</evidence>
<dbReference type="Proteomes" id="UP000886611">
    <property type="component" value="Unassembled WGS sequence"/>
</dbReference>
<dbReference type="GO" id="GO:0004372">
    <property type="term" value="F:glycine hydroxymethyltransferase activity"/>
    <property type="evidence" value="ECO:0007669"/>
    <property type="project" value="UniProtKB-EC"/>
</dbReference>
<protein>
    <recommendedName>
        <fullName evidence="9">Serine hydroxymethyltransferase</fullName>
        <ecNumber evidence="9">2.1.2.1</ecNumber>
    </recommendedName>
</protein>
<dbReference type="InterPro" id="IPR039429">
    <property type="entry name" value="SHMT-like_dom"/>
</dbReference>
<name>A0A8X7WU97_POLSE</name>
<dbReference type="SUPFAM" id="SSF53383">
    <property type="entry name" value="PLP-dependent transferases"/>
    <property type="match status" value="1"/>
</dbReference>
<evidence type="ECO:0000256" key="5">
    <source>
        <dbReference type="ARBA" id="ARBA00006376"/>
    </source>
</evidence>
<dbReference type="PANTHER" id="PTHR11680:SF59">
    <property type="entry name" value="SERINE HYDROXYMETHYLTRANSFERASE, CYTOSOLIC"/>
    <property type="match status" value="1"/>
</dbReference>
<feature type="transmembrane region" description="Helical" evidence="11">
    <location>
        <begin position="146"/>
        <end position="165"/>
    </location>
</feature>
<dbReference type="GO" id="GO:0019264">
    <property type="term" value="P:glycine biosynthetic process from serine"/>
    <property type="evidence" value="ECO:0007669"/>
    <property type="project" value="InterPro"/>
</dbReference>
<accession>A0A8X7WU97</accession>
<dbReference type="PANTHER" id="PTHR11680">
    <property type="entry name" value="SERINE HYDROXYMETHYLTRANSFERASE"/>
    <property type="match status" value="1"/>
</dbReference>
<dbReference type="GO" id="GO:0005634">
    <property type="term" value="C:nucleus"/>
    <property type="evidence" value="ECO:0007669"/>
    <property type="project" value="TreeGrafter"/>
</dbReference>
<reference evidence="14 15" key="1">
    <citation type="journal article" date="2021" name="Cell">
        <title>Tracing the genetic footprints of vertebrate landing in non-teleost ray-finned fishes.</title>
        <authorList>
            <person name="Bi X."/>
            <person name="Wang K."/>
            <person name="Yang L."/>
            <person name="Pan H."/>
            <person name="Jiang H."/>
            <person name="Wei Q."/>
            <person name="Fang M."/>
            <person name="Yu H."/>
            <person name="Zhu C."/>
            <person name="Cai Y."/>
            <person name="He Y."/>
            <person name="Gan X."/>
            <person name="Zeng H."/>
            <person name="Yu D."/>
            <person name="Zhu Y."/>
            <person name="Jiang H."/>
            <person name="Qiu Q."/>
            <person name="Yang H."/>
            <person name="Zhang Y.E."/>
            <person name="Wang W."/>
            <person name="Zhu M."/>
            <person name="He S."/>
            <person name="Zhang G."/>
        </authorList>
    </citation>
    <scope>NUCLEOTIDE SEQUENCE [LARGE SCALE GENOMIC DNA]</scope>
    <source>
        <strain evidence="14">Bchr_013</strain>
    </source>
</reference>
<evidence type="ECO:0000256" key="4">
    <source>
        <dbReference type="ARBA" id="ARBA00004777"/>
    </source>
</evidence>
<evidence type="ECO:0000259" key="12">
    <source>
        <dbReference type="Pfam" id="PF00464"/>
    </source>
</evidence>
<dbReference type="Gene3D" id="3.40.640.10">
    <property type="entry name" value="Type I PLP-dependent aspartate aminotransferase-like (Major domain)"/>
    <property type="match status" value="1"/>
</dbReference>
<dbReference type="InterPro" id="IPR015424">
    <property type="entry name" value="PyrdxlP-dep_Trfase"/>
</dbReference>
<evidence type="ECO:0000256" key="3">
    <source>
        <dbReference type="ARBA" id="ARBA00002224"/>
    </source>
</evidence>
<feature type="domain" description="Casein kinase substrate phosphoprotein PP28" evidence="13">
    <location>
        <begin position="66"/>
        <end position="143"/>
    </location>
</feature>
<keyword evidence="7 9" id="KW-0808">Transferase</keyword>
<keyword evidence="11" id="KW-0472">Membrane</keyword>
<dbReference type="Gene3D" id="3.90.1150.10">
    <property type="entry name" value="Aspartate Aminotransferase, domain 1"/>
    <property type="match status" value="1"/>
</dbReference>
<dbReference type="GO" id="GO:0030170">
    <property type="term" value="F:pyridoxal phosphate binding"/>
    <property type="evidence" value="ECO:0007669"/>
    <property type="project" value="InterPro"/>
</dbReference>
<gene>
    <name evidence="14" type="primary">Shmt1</name>
    <name evidence="14" type="ORF">GTO96_0007799</name>
</gene>
<dbReference type="InterPro" id="IPR001085">
    <property type="entry name" value="Ser_HO-MeTrfase"/>
</dbReference>
<sequence length="787" mass="88885">MRTYTSPEEIDAQIKAEKEKSKVEDDEAERDEQAEPKSPHSGSEESDDEEYQQKRKGVEGLIDIENPNRVAQKSKKVSQLEVEGPRQLTRREREEIEKQKAKERYMKMHLAGKTEQAKADLARLAIIRKQREEAARKKEEERKGSLISLAIMVMTIDVLVQGVMIPTVDKPKHHNLKSAMANTNITNGQSDSKDIWDRHNKMMVEPLRENDQEVYQIIRNEKKRQTCGLELIASENFASRAVLEALGSCLNNKYSEGYPGQRYYGGTEFVDELERLCQKRALEAYGLDPEKWGVNVQPYSGSPANFAVYTALVEPHGRIMGLDLPDGGHLTHGFMTDKKKISATSIFFESMPYKVHPDTGYIDYDRLEENARLFHPKMIIAGVSCYSRNLDYARMRKIADENGSYLLADMAHISGLVAAGVVPSPFEYCDVVSTTTHKTLRGCRAGIIFYRKGIAVALKQTMTPEFKRYQMQVIVNCKALAAALIELGYKIVTGGSDNHLILVDLRPKGTDGGRAEKVLEACSVACNKNTCPGDKSALRPSGLRLGTPALTSRGLMEEDFKKVAMFIHKVFLPIKLHLSVVMDEIIVISDDENEYSLTLNDSSVILEDFGPAVSEQQCRNEEIVDEESGLSVTYSKRGDVLPHARYDCAVHPFSNWQDGRDDRKCATTAVSLLLTRLNIFLWDDPLLVAVLKGQNVSGTRIVKGKKKVLFECLNVIQARKKKLLEQHKYRELARYLKAVKSENTLQLSPNDPQVLGDFIFFFLSQEHYLLWPIGNMIQDILLKNWTV</sequence>
<feature type="non-terminal residue" evidence="14">
    <location>
        <position position="1"/>
    </location>
</feature>
<keyword evidence="8 9" id="KW-0663">Pyridoxal phosphate</keyword>
<keyword evidence="11" id="KW-0812">Transmembrane</keyword>
<keyword evidence="6 9" id="KW-0554">One-carbon metabolism</keyword>
<dbReference type="AlphaFoldDB" id="A0A8X7WU97"/>
<evidence type="ECO:0000256" key="6">
    <source>
        <dbReference type="ARBA" id="ARBA00022563"/>
    </source>
</evidence>
<dbReference type="GO" id="GO:0035999">
    <property type="term" value="P:tetrahydrofolate interconversion"/>
    <property type="evidence" value="ECO:0007669"/>
    <property type="project" value="InterPro"/>
</dbReference>